<keyword evidence="3 5" id="KW-0732">Signal</keyword>
<dbReference type="Gene3D" id="3.40.190.10">
    <property type="entry name" value="Periplasmic binding protein-like II"/>
    <property type="match status" value="2"/>
</dbReference>
<protein>
    <submittedName>
        <fullName evidence="8">ABC transporter substrate-binding protein</fullName>
    </submittedName>
</protein>
<evidence type="ECO:0000256" key="3">
    <source>
        <dbReference type="ARBA" id="ARBA00022729"/>
    </source>
</evidence>
<dbReference type="SMART" id="SM00079">
    <property type="entry name" value="PBPe"/>
    <property type="match status" value="1"/>
</dbReference>
<feature type="domain" description="Solute-binding protein family 3/N-terminal" evidence="6">
    <location>
        <begin position="41"/>
        <end position="263"/>
    </location>
</feature>
<comment type="subcellular location">
    <subcellularLocation>
        <location evidence="1">Cell envelope</location>
    </subcellularLocation>
</comment>
<dbReference type="Pfam" id="PF00497">
    <property type="entry name" value="SBP_bac_3"/>
    <property type="match status" value="1"/>
</dbReference>
<evidence type="ECO:0000256" key="1">
    <source>
        <dbReference type="ARBA" id="ARBA00004196"/>
    </source>
</evidence>
<dbReference type="RefSeq" id="WP_122922997.1">
    <property type="nucleotide sequence ID" value="NZ_RHHU01000003.1"/>
</dbReference>
<name>A0A3M8DLL5_9BACL</name>
<dbReference type="InterPro" id="IPR001320">
    <property type="entry name" value="Iontro_rcpt_C"/>
</dbReference>
<feature type="domain" description="Ionotropic glutamate receptor C-terminal" evidence="7">
    <location>
        <begin position="43"/>
        <end position="262"/>
    </location>
</feature>
<evidence type="ECO:0000256" key="4">
    <source>
        <dbReference type="RuleBase" id="RU003744"/>
    </source>
</evidence>
<feature type="chain" id="PRO_5039034588" evidence="5">
    <location>
        <begin position="23"/>
        <end position="273"/>
    </location>
</feature>
<reference evidence="8 9" key="1">
    <citation type="submission" date="2018-10" db="EMBL/GenBank/DDBJ databases">
        <title>Phylogenomics of Brevibacillus.</title>
        <authorList>
            <person name="Dunlap C."/>
        </authorList>
    </citation>
    <scope>NUCLEOTIDE SEQUENCE [LARGE SCALE GENOMIC DNA]</scope>
    <source>
        <strain evidence="8 9">JCM 15774</strain>
    </source>
</reference>
<evidence type="ECO:0000259" key="6">
    <source>
        <dbReference type="SMART" id="SM00062"/>
    </source>
</evidence>
<proteinExistence type="inferred from homology"/>
<dbReference type="GO" id="GO:0016020">
    <property type="term" value="C:membrane"/>
    <property type="evidence" value="ECO:0007669"/>
    <property type="project" value="InterPro"/>
</dbReference>
<feature type="signal peptide" evidence="5">
    <location>
        <begin position="1"/>
        <end position="22"/>
    </location>
</feature>
<dbReference type="SUPFAM" id="SSF53850">
    <property type="entry name" value="Periplasmic binding protein-like II"/>
    <property type="match status" value="1"/>
</dbReference>
<accession>A0A3M8DLL5</accession>
<dbReference type="EMBL" id="RHHU01000003">
    <property type="protein sequence ID" value="RNB88904.1"/>
    <property type="molecule type" value="Genomic_DNA"/>
</dbReference>
<dbReference type="GO" id="GO:0030313">
    <property type="term" value="C:cell envelope"/>
    <property type="evidence" value="ECO:0007669"/>
    <property type="project" value="UniProtKB-SubCell"/>
</dbReference>
<dbReference type="PROSITE" id="PS01039">
    <property type="entry name" value="SBP_BACTERIAL_3"/>
    <property type="match status" value="1"/>
</dbReference>
<keyword evidence="9" id="KW-1185">Reference proteome</keyword>
<dbReference type="Proteomes" id="UP000269573">
    <property type="component" value="Unassembled WGS sequence"/>
</dbReference>
<dbReference type="PANTHER" id="PTHR35936:SF38">
    <property type="entry name" value="GLUTAMINE-BINDING PERIPLASMIC PROTEIN"/>
    <property type="match status" value="1"/>
</dbReference>
<evidence type="ECO:0000313" key="9">
    <source>
        <dbReference type="Proteomes" id="UP000269573"/>
    </source>
</evidence>
<dbReference type="GO" id="GO:0015276">
    <property type="term" value="F:ligand-gated monoatomic ion channel activity"/>
    <property type="evidence" value="ECO:0007669"/>
    <property type="project" value="InterPro"/>
</dbReference>
<comment type="caution">
    <text evidence="8">The sequence shown here is derived from an EMBL/GenBank/DDBJ whole genome shotgun (WGS) entry which is preliminary data.</text>
</comment>
<dbReference type="PANTHER" id="PTHR35936">
    <property type="entry name" value="MEMBRANE-BOUND LYTIC MUREIN TRANSGLYCOSYLASE F"/>
    <property type="match status" value="1"/>
</dbReference>
<evidence type="ECO:0000313" key="8">
    <source>
        <dbReference type="EMBL" id="RNB88904.1"/>
    </source>
</evidence>
<evidence type="ECO:0000256" key="5">
    <source>
        <dbReference type="SAM" id="SignalP"/>
    </source>
</evidence>
<dbReference type="InterPro" id="IPR018313">
    <property type="entry name" value="SBP_3_CS"/>
</dbReference>
<organism evidence="8 9">
    <name type="scientific">Brevibacillus nitrificans</name>
    <dbReference type="NCBI Taxonomy" id="651560"/>
    <lineage>
        <taxon>Bacteria</taxon>
        <taxon>Bacillati</taxon>
        <taxon>Bacillota</taxon>
        <taxon>Bacilli</taxon>
        <taxon>Bacillales</taxon>
        <taxon>Paenibacillaceae</taxon>
        <taxon>Brevibacillus</taxon>
    </lineage>
</organism>
<gene>
    <name evidence="8" type="ORF">EDM59_07365</name>
</gene>
<dbReference type="AlphaFoldDB" id="A0A3M8DLL5"/>
<evidence type="ECO:0000259" key="7">
    <source>
        <dbReference type="SMART" id="SM00079"/>
    </source>
</evidence>
<comment type="similarity">
    <text evidence="2 4">Belongs to the bacterial solute-binding protein 3 family.</text>
</comment>
<dbReference type="PROSITE" id="PS51257">
    <property type="entry name" value="PROKAR_LIPOPROTEIN"/>
    <property type="match status" value="1"/>
</dbReference>
<sequence>MKKGLLVFVTLLLLLMTGCSQETGSVAQEKSTIEKIQEKKKLVIGFGSGDIPFHVKDKQGNWVGYEVDLAKAMAESLKVEVEFKQFEFSALIPALQNGDIDMILSAMTIRGDRALAVTFSQPYYSTGAVLMVPKADTTTKSWEELDKPGKKIAVSQGTTGALLAKSIIKQASILDYDSLTNAAMAVSQGQADGMIYDETAVRVYELMYPGTVRGIYNLISTENLGIALKLNDVKTQLWLNSFLDSYKNSPTDLASHKKWFETNDWLSEVEQKK</sequence>
<evidence type="ECO:0000256" key="2">
    <source>
        <dbReference type="ARBA" id="ARBA00010333"/>
    </source>
</evidence>
<dbReference type="SMART" id="SM00062">
    <property type="entry name" value="PBPb"/>
    <property type="match status" value="1"/>
</dbReference>
<dbReference type="InterPro" id="IPR001638">
    <property type="entry name" value="Solute-binding_3/MltF_N"/>
</dbReference>